<dbReference type="InterPro" id="IPR008979">
    <property type="entry name" value="Galactose-bd-like_sf"/>
</dbReference>
<keyword evidence="1" id="KW-0378">Hydrolase</keyword>
<dbReference type="PANTHER" id="PTHR23421">
    <property type="entry name" value="BETA-GALACTOSIDASE RELATED"/>
    <property type="match status" value="1"/>
</dbReference>
<dbReference type="Pfam" id="PF21317">
    <property type="entry name" value="BetaGal_ABD_1"/>
    <property type="match status" value="1"/>
</dbReference>
<dbReference type="AlphaFoldDB" id="A0A915HF10"/>
<feature type="domain" description="Glycoside hydrolase 35 catalytic" evidence="4">
    <location>
        <begin position="1"/>
        <end position="39"/>
    </location>
</feature>
<evidence type="ECO:0000313" key="8">
    <source>
        <dbReference type="WBParaSite" id="nRc.2.0.1.t00192-RA"/>
    </source>
</evidence>
<dbReference type="Proteomes" id="UP000887565">
    <property type="component" value="Unplaced"/>
</dbReference>
<dbReference type="Pfam" id="PF21467">
    <property type="entry name" value="BetaGal_gal-bd"/>
    <property type="match status" value="1"/>
</dbReference>
<evidence type="ECO:0000256" key="2">
    <source>
        <dbReference type="ARBA" id="ARBA00023295"/>
    </source>
</evidence>
<keyword evidence="7" id="KW-1185">Reference proteome</keyword>
<evidence type="ECO:0000313" key="7">
    <source>
        <dbReference type="Proteomes" id="UP000887565"/>
    </source>
</evidence>
<dbReference type="SUPFAM" id="SSF49785">
    <property type="entry name" value="Galactose-binding domain-like"/>
    <property type="match status" value="1"/>
</dbReference>
<name>A0A915HF10_ROMCU</name>
<dbReference type="GO" id="GO:0004553">
    <property type="term" value="F:hydrolase activity, hydrolyzing O-glycosyl compounds"/>
    <property type="evidence" value="ECO:0007669"/>
    <property type="project" value="InterPro"/>
</dbReference>
<reference evidence="8" key="1">
    <citation type="submission" date="2022-11" db="UniProtKB">
        <authorList>
            <consortium name="WormBaseParasite"/>
        </authorList>
    </citation>
    <scope>IDENTIFICATION</scope>
</reference>
<evidence type="ECO:0000259" key="5">
    <source>
        <dbReference type="Pfam" id="PF21317"/>
    </source>
</evidence>
<feature type="compositionally biased region" description="Polar residues" evidence="3">
    <location>
        <begin position="1"/>
        <end position="15"/>
    </location>
</feature>
<organism evidence="7 8">
    <name type="scientific">Romanomermis culicivorax</name>
    <name type="common">Nematode worm</name>
    <dbReference type="NCBI Taxonomy" id="13658"/>
    <lineage>
        <taxon>Eukaryota</taxon>
        <taxon>Metazoa</taxon>
        <taxon>Ecdysozoa</taxon>
        <taxon>Nematoda</taxon>
        <taxon>Enoplea</taxon>
        <taxon>Dorylaimia</taxon>
        <taxon>Mermithida</taxon>
        <taxon>Mermithoidea</taxon>
        <taxon>Mermithidae</taxon>
        <taxon>Romanomermis</taxon>
    </lineage>
</organism>
<feature type="domain" description="Beta-galactosidase galactose-binding" evidence="6">
    <location>
        <begin position="222"/>
        <end position="278"/>
    </location>
</feature>
<evidence type="ECO:0000259" key="6">
    <source>
        <dbReference type="Pfam" id="PF21467"/>
    </source>
</evidence>
<evidence type="ECO:0000256" key="1">
    <source>
        <dbReference type="ARBA" id="ARBA00022801"/>
    </source>
</evidence>
<dbReference type="OMA" id="PSNWGKG"/>
<sequence>MNGASSDNEPVTTSYDYDAPLSEAGDPTPKFYAIKSKIETLTGLVISNSTIPPPTPKTAFGKVPLSLLGDVNSLLETLASMKFQSAYPKTFEQLDYPYGFVIYETNINFPCKCNISAPGINDRGYVMVDGLSIGTLIVRKTTWITTKDEISKNSVLRILVENNGRQCSGFNDPKGLNGNVTADGQILTNWTMYPLTIENIFNADKMINRQKARSMDNSNFTPSIYYGKFAASQITDTFFDPSNWGKGQFFLNQFNVGRYWPSLGPQVTLYVPRSVVKKLNYVVLLELEEPGNCRDDENFVCEINFLDRAILNKTVIGRTKGRYVKNVLIKRGGL</sequence>
<dbReference type="GO" id="GO:0005975">
    <property type="term" value="P:carbohydrate metabolic process"/>
    <property type="evidence" value="ECO:0007669"/>
    <property type="project" value="InterPro"/>
</dbReference>
<keyword evidence="2" id="KW-0326">Glycosidase</keyword>
<protein>
    <submittedName>
        <fullName evidence="8">Glycoside hydrolase 35 catalytic domain-containing protein</fullName>
    </submittedName>
</protein>
<feature type="domain" description="Beta-galactosidase 1-like first all-beta" evidence="5">
    <location>
        <begin position="88"/>
        <end position="195"/>
    </location>
</feature>
<dbReference type="Pfam" id="PF01301">
    <property type="entry name" value="Glyco_hydro_35"/>
    <property type="match status" value="1"/>
</dbReference>
<dbReference type="InterPro" id="IPR048913">
    <property type="entry name" value="BetaGal_gal-bd"/>
</dbReference>
<evidence type="ECO:0000259" key="4">
    <source>
        <dbReference type="Pfam" id="PF01301"/>
    </source>
</evidence>
<feature type="region of interest" description="Disordered" evidence="3">
    <location>
        <begin position="1"/>
        <end position="21"/>
    </location>
</feature>
<dbReference type="PRINTS" id="PR00742">
    <property type="entry name" value="GLHYDRLASE35"/>
</dbReference>
<dbReference type="Gene3D" id="2.60.120.260">
    <property type="entry name" value="Galactose-binding domain-like"/>
    <property type="match status" value="2"/>
</dbReference>
<dbReference type="WBParaSite" id="nRc.2.0.1.t00192-RA">
    <property type="protein sequence ID" value="nRc.2.0.1.t00192-RA"/>
    <property type="gene ID" value="nRc.2.0.1.g00192"/>
</dbReference>
<proteinExistence type="predicted"/>
<dbReference type="InterPro" id="IPR001944">
    <property type="entry name" value="Glycoside_Hdrlase_35"/>
</dbReference>
<accession>A0A915HF10</accession>
<dbReference type="InterPro" id="IPR031330">
    <property type="entry name" value="Gly_Hdrlase_35_cat"/>
</dbReference>
<dbReference type="InterPro" id="IPR048912">
    <property type="entry name" value="BetaGal1-like_ABD1"/>
</dbReference>
<evidence type="ECO:0000256" key="3">
    <source>
        <dbReference type="SAM" id="MobiDB-lite"/>
    </source>
</evidence>